<dbReference type="EMBL" id="BQKI01000002">
    <property type="protein sequence ID" value="GJM88458.1"/>
    <property type="molecule type" value="Genomic_DNA"/>
</dbReference>
<evidence type="ECO:0000313" key="3">
    <source>
        <dbReference type="EMBL" id="GJM88458.1"/>
    </source>
</evidence>
<feature type="domain" description="SAWADEE" evidence="2">
    <location>
        <begin position="1"/>
        <end position="140"/>
    </location>
</feature>
<feature type="region of interest" description="Disordered" evidence="1">
    <location>
        <begin position="178"/>
        <end position="208"/>
    </location>
</feature>
<reference evidence="3" key="1">
    <citation type="journal article" date="2018" name="DNA Res.">
        <title>Multiple hybrid de novo genome assembly of finger millet, an orphan allotetraploid crop.</title>
        <authorList>
            <person name="Hatakeyama M."/>
            <person name="Aluri S."/>
            <person name="Balachadran M.T."/>
            <person name="Sivarajan S.R."/>
            <person name="Patrignani A."/>
            <person name="Gruter S."/>
            <person name="Poveda L."/>
            <person name="Shimizu-Inatsugi R."/>
            <person name="Baeten J."/>
            <person name="Francoijs K.J."/>
            <person name="Nataraja K.N."/>
            <person name="Reddy Y.A.N."/>
            <person name="Phadnis S."/>
            <person name="Ravikumar R.L."/>
            <person name="Schlapbach R."/>
            <person name="Sreeman S.M."/>
            <person name="Shimizu K.K."/>
        </authorList>
    </citation>
    <scope>NUCLEOTIDE SEQUENCE</scope>
</reference>
<feature type="compositionally biased region" description="Basic residues" evidence="1">
    <location>
        <begin position="197"/>
        <end position="208"/>
    </location>
</feature>
<dbReference type="PANTHER" id="PTHR36384">
    <property type="entry name" value="SAWADEE PROTEIN"/>
    <property type="match status" value="1"/>
</dbReference>
<accession>A0AAV5BS93</accession>
<dbReference type="PANTHER" id="PTHR36384:SF1">
    <property type="entry name" value="SAWADEE PROTEIN"/>
    <property type="match status" value="1"/>
</dbReference>
<dbReference type="InterPro" id="IPR032001">
    <property type="entry name" value="SAWADEE_dom"/>
</dbReference>
<name>A0AAV5BS93_ELECO</name>
<evidence type="ECO:0000256" key="1">
    <source>
        <dbReference type="SAM" id="MobiDB-lite"/>
    </source>
</evidence>
<proteinExistence type="predicted"/>
<reference evidence="3" key="2">
    <citation type="submission" date="2021-12" db="EMBL/GenBank/DDBJ databases">
        <title>Resequencing data analysis of finger millet.</title>
        <authorList>
            <person name="Hatakeyama M."/>
            <person name="Aluri S."/>
            <person name="Balachadran M.T."/>
            <person name="Sivarajan S.R."/>
            <person name="Poveda L."/>
            <person name="Shimizu-Inatsugi R."/>
            <person name="Schlapbach R."/>
            <person name="Sreeman S.M."/>
            <person name="Shimizu K.K."/>
        </authorList>
    </citation>
    <scope>NUCLEOTIDE SEQUENCE</scope>
</reference>
<evidence type="ECO:0000313" key="4">
    <source>
        <dbReference type="Proteomes" id="UP001054889"/>
    </source>
</evidence>
<protein>
    <recommendedName>
        <fullName evidence="2">SAWADEE domain-containing protein</fullName>
    </recommendedName>
</protein>
<comment type="caution">
    <text evidence="3">The sequence shown here is derived from an EMBL/GenBank/DDBJ whole genome shotgun (WGS) entry which is preliminary data.</text>
</comment>
<dbReference type="Pfam" id="PF16719">
    <property type="entry name" value="SAWADEE"/>
    <property type="match status" value="1"/>
</dbReference>
<sequence length="208" mass="22657">MEFRSPSDGAWYGARVAVQRGALRVMYEEFPEELDEWYEPAKLAAAAASSVAALRARFRAVSTALDDARCRDLRPGDRLCVLCALDGDEQKYYDAVLQSVAAAPHRTLDGEERCPCRFTVRWAEGPRAGSEEEVGVADVCRVLSSPLQDPVLDEFLDGVTKLLGSDDMSATPAAQVMGSEAADSVSGDAPPGFYRKYGTRKKGKQQMV</sequence>
<dbReference type="Gene3D" id="2.30.30.140">
    <property type="match status" value="1"/>
</dbReference>
<dbReference type="Proteomes" id="UP001054889">
    <property type="component" value="Unassembled WGS sequence"/>
</dbReference>
<dbReference type="GO" id="GO:0003682">
    <property type="term" value="F:chromatin binding"/>
    <property type="evidence" value="ECO:0007669"/>
    <property type="project" value="InterPro"/>
</dbReference>
<organism evidence="3 4">
    <name type="scientific">Eleusine coracana subsp. coracana</name>
    <dbReference type="NCBI Taxonomy" id="191504"/>
    <lineage>
        <taxon>Eukaryota</taxon>
        <taxon>Viridiplantae</taxon>
        <taxon>Streptophyta</taxon>
        <taxon>Embryophyta</taxon>
        <taxon>Tracheophyta</taxon>
        <taxon>Spermatophyta</taxon>
        <taxon>Magnoliopsida</taxon>
        <taxon>Liliopsida</taxon>
        <taxon>Poales</taxon>
        <taxon>Poaceae</taxon>
        <taxon>PACMAD clade</taxon>
        <taxon>Chloridoideae</taxon>
        <taxon>Cynodonteae</taxon>
        <taxon>Eleusininae</taxon>
        <taxon>Eleusine</taxon>
    </lineage>
</organism>
<evidence type="ECO:0000259" key="2">
    <source>
        <dbReference type="Pfam" id="PF16719"/>
    </source>
</evidence>
<keyword evidence="4" id="KW-1185">Reference proteome</keyword>
<gene>
    <name evidence="3" type="primary">ga04521</name>
    <name evidence="3" type="ORF">PR202_ga04521</name>
</gene>
<dbReference type="AlphaFoldDB" id="A0AAV5BS93"/>